<evidence type="ECO:0000313" key="2">
    <source>
        <dbReference type="EMBL" id="CAL6021682.1"/>
    </source>
</evidence>
<sequence length="400" mass="46120">MQLEYTPISTPKQELTQLQIQLYQGNKIAFESLAFDPAKLFKCSIQTRVSHCNIKFIMTNKVKLFQLNISQYKSFYIQKFEGLEFRIALASAPDESIEMHYVTYSTSKVRGNKLGVALKSPSGYHFDLVSFSNDYHQTKIVFVNVAQSHGISSIEEVGSVQLPDTLGFYKINQKSEQIDFTIQFLLLKNIIQRYSLLVLDTKDQIIFVRAQLGDELTPIIINDAPDKKLLKENKIEQSSFQQNFQRQQICVCSYDKNSLKYLGGQEIIVEDKDYSFELCGTKCEIKFNDKEKNIPLYKFEEKLIPEVQSSPKIQKIHSKTLRSDLITLDYNMIKSKIQPTSTQQQDAKVQQPKLLNEKQKKKLEKILKIKVQSNDISSLSQYIHDNAMIDQVLEALLARI</sequence>
<dbReference type="AlphaFoldDB" id="A0AA86Q5G0"/>
<gene>
    <name evidence="2" type="ORF">HINF_LOCUS28286</name>
    <name evidence="1" type="ORF">HINF_LOCUS34105</name>
</gene>
<accession>A0AA86Q5G0</accession>
<reference evidence="1" key="1">
    <citation type="submission" date="2023-06" db="EMBL/GenBank/DDBJ databases">
        <authorList>
            <person name="Kurt Z."/>
        </authorList>
    </citation>
    <scope>NUCLEOTIDE SEQUENCE</scope>
</reference>
<protein>
    <submittedName>
        <fullName evidence="2">Hypothetical_protein</fullName>
    </submittedName>
</protein>
<evidence type="ECO:0000313" key="3">
    <source>
        <dbReference type="Proteomes" id="UP001642409"/>
    </source>
</evidence>
<name>A0AA86Q5G0_9EUKA</name>
<comment type="caution">
    <text evidence="1">The sequence shown here is derived from an EMBL/GenBank/DDBJ whole genome shotgun (WGS) entry which is preliminary data.</text>
</comment>
<organism evidence="1">
    <name type="scientific">Hexamita inflata</name>
    <dbReference type="NCBI Taxonomy" id="28002"/>
    <lineage>
        <taxon>Eukaryota</taxon>
        <taxon>Metamonada</taxon>
        <taxon>Diplomonadida</taxon>
        <taxon>Hexamitidae</taxon>
        <taxon>Hexamitinae</taxon>
        <taxon>Hexamita</taxon>
    </lineage>
</organism>
<dbReference type="EMBL" id="CAXDID020000089">
    <property type="protein sequence ID" value="CAL6021682.1"/>
    <property type="molecule type" value="Genomic_DNA"/>
</dbReference>
<proteinExistence type="predicted"/>
<keyword evidence="3" id="KW-1185">Reference proteome</keyword>
<dbReference type="Proteomes" id="UP001642409">
    <property type="component" value="Unassembled WGS sequence"/>
</dbReference>
<evidence type="ECO:0000313" key="1">
    <source>
        <dbReference type="EMBL" id="CAI9946460.1"/>
    </source>
</evidence>
<reference evidence="2 3" key="2">
    <citation type="submission" date="2024-07" db="EMBL/GenBank/DDBJ databases">
        <authorList>
            <person name="Akdeniz Z."/>
        </authorList>
    </citation>
    <scope>NUCLEOTIDE SEQUENCE [LARGE SCALE GENOMIC DNA]</scope>
</reference>
<dbReference type="EMBL" id="CATOUU010000762">
    <property type="protein sequence ID" value="CAI9946460.1"/>
    <property type="molecule type" value="Genomic_DNA"/>
</dbReference>